<dbReference type="InterPro" id="IPR000847">
    <property type="entry name" value="LysR_HTH_N"/>
</dbReference>
<dbReference type="SUPFAM" id="SSF53850">
    <property type="entry name" value="Periplasmic binding protein-like II"/>
    <property type="match status" value="1"/>
</dbReference>
<evidence type="ECO:0000256" key="1">
    <source>
        <dbReference type="ARBA" id="ARBA00009437"/>
    </source>
</evidence>
<dbReference type="InterPro" id="IPR005119">
    <property type="entry name" value="LysR_subst-bd"/>
</dbReference>
<accession>A0A344LTU5</accession>
<dbReference type="Pfam" id="PF03466">
    <property type="entry name" value="LysR_substrate"/>
    <property type="match status" value="1"/>
</dbReference>
<evidence type="ECO:0000313" key="7">
    <source>
        <dbReference type="Proteomes" id="UP000251561"/>
    </source>
</evidence>
<dbReference type="GO" id="GO:0005829">
    <property type="term" value="C:cytosol"/>
    <property type="evidence" value="ECO:0007669"/>
    <property type="project" value="TreeGrafter"/>
</dbReference>
<dbReference type="CDD" id="cd05466">
    <property type="entry name" value="PBP2_LTTR_substrate"/>
    <property type="match status" value="1"/>
</dbReference>
<dbReference type="GO" id="GO:0003700">
    <property type="term" value="F:DNA-binding transcription factor activity"/>
    <property type="evidence" value="ECO:0007669"/>
    <property type="project" value="InterPro"/>
</dbReference>
<dbReference type="InterPro" id="IPR036390">
    <property type="entry name" value="WH_DNA-bd_sf"/>
</dbReference>
<dbReference type="InterPro" id="IPR036388">
    <property type="entry name" value="WH-like_DNA-bd_sf"/>
</dbReference>
<dbReference type="InterPro" id="IPR050950">
    <property type="entry name" value="HTH-type_LysR_regulators"/>
</dbReference>
<evidence type="ECO:0000256" key="4">
    <source>
        <dbReference type="ARBA" id="ARBA00023163"/>
    </source>
</evidence>
<keyword evidence="7" id="KW-1185">Reference proteome</keyword>
<evidence type="ECO:0000256" key="2">
    <source>
        <dbReference type="ARBA" id="ARBA00023015"/>
    </source>
</evidence>
<protein>
    <submittedName>
        <fullName evidence="6">LysR family transcriptional regulator</fullName>
    </submittedName>
</protein>
<dbReference type="OrthoDB" id="9803735at2"/>
<dbReference type="Gene3D" id="1.10.10.10">
    <property type="entry name" value="Winged helix-like DNA-binding domain superfamily/Winged helix DNA-binding domain"/>
    <property type="match status" value="1"/>
</dbReference>
<keyword evidence="4" id="KW-0804">Transcription</keyword>
<dbReference type="PRINTS" id="PR00039">
    <property type="entry name" value="HTHLYSR"/>
</dbReference>
<dbReference type="GO" id="GO:0003677">
    <property type="term" value="F:DNA binding"/>
    <property type="evidence" value="ECO:0007669"/>
    <property type="project" value="UniProtKB-KW"/>
</dbReference>
<feature type="domain" description="HTH lysR-type" evidence="5">
    <location>
        <begin position="1"/>
        <end position="58"/>
    </location>
</feature>
<reference evidence="6 7" key="1">
    <citation type="submission" date="2018-06" db="EMBL/GenBank/DDBJ databases">
        <title>Genome sequencing of Flavobacterium.</title>
        <authorList>
            <person name="Baek M.-G."/>
            <person name="Yi H."/>
        </authorList>
    </citation>
    <scope>NUCLEOTIDE SEQUENCE [LARGE SCALE GENOMIC DNA]</scope>
    <source>
        <strain evidence="6 7">HYN0086</strain>
    </source>
</reference>
<evidence type="ECO:0000259" key="5">
    <source>
        <dbReference type="PROSITE" id="PS50931"/>
    </source>
</evidence>
<dbReference type="SUPFAM" id="SSF46785">
    <property type="entry name" value="Winged helix' DNA-binding domain"/>
    <property type="match status" value="1"/>
</dbReference>
<organism evidence="6 7">
    <name type="scientific">Flavobacterium fluviale</name>
    <dbReference type="NCBI Taxonomy" id="2249356"/>
    <lineage>
        <taxon>Bacteria</taxon>
        <taxon>Pseudomonadati</taxon>
        <taxon>Bacteroidota</taxon>
        <taxon>Flavobacteriia</taxon>
        <taxon>Flavobacteriales</taxon>
        <taxon>Flavobacteriaceae</taxon>
        <taxon>Flavobacterium</taxon>
    </lineage>
</organism>
<dbReference type="EMBL" id="CP030261">
    <property type="protein sequence ID" value="AXB57337.1"/>
    <property type="molecule type" value="Genomic_DNA"/>
</dbReference>
<dbReference type="PANTHER" id="PTHR30419">
    <property type="entry name" value="HTH-TYPE TRANSCRIPTIONAL REGULATOR YBHD"/>
    <property type="match status" value="1"/>
</dbReference>
<keyword evidence="2" id="KW-0805">Transcription regulation</keyword>
<dbReference type="RefSeq" id="WP_113678299.1">
    <property type="nucleotide sequence ID" value="NZ_CP030261.1"/>
</dbReference>
<name>A0A344LTU5_9FLAO</name>
<dbReference type="FunFam" id="1.10.10.10:FF:000001">
    <property type="entry name" value="LysR family transcriptional regulator"/>
    <property type="match status" value="1"/>
</dbReference>
<dbReference type="PANTHER" id="PTHR30419:SF8">
    <property type="entry name" value="NITROGEN ASSIMILATION TRANSCRIPTIONAL ACTIVATOR-RELATED"/>
    <property type="match status" value="1"/>
</dbReference>
<dbReference type="PROSITE" id="PS50931">
    <property type="entry name" value="HTH_LYSR"/>
    <property type="match status" value="1"/>
</dbReference>
<evidence type="ECO:0000313" key="6">
    <source>
        <dbReference type="EMBL" id="AXB57337.1"/>
    </source>
</evidence>
<dbReference type="KEGG" id="ffl:HYN86_12335"/>
<keyword evidence="3" id="KW-0238">DNA-binding</keyword>
<dbReference type="Proteomes" id="UP000251561">
    <property type="component" value="Chromosome"/>
</dbReference>
<comment type="similarity">
    <text evidence="1">Belongs to the LysR transcriptional regulatory family.</text>
</comment>
<proteinExistence type="inferred from homology"/>
<sequence length="294" mass="33031">MELRQLKYFLKAKELLNFTEAAAQMNISQSTLSQQIKQLEEELRQPLFNRIGKRIILTEAGSLFAGFAQQSVKKANDGLQLLNDLNDLSDGKISIGVTYALRNVLAQAVISFSQQYPKIKFQIVFGTSRELIEKLNRFELDFVLTFEDNGEGGHFNYKKLFTSPMTLVTAADSDLKSKVSITLEEIVKLSLALPSSGYNTTQFINEAFSKKNLKPVIGIEINDIPTLLEIVKTGRWHTILTQTTVKKEPGLSAIPIEGKDMIRTAVIISIKEAYEKKSVTTFLEMLKQTGIYNL</sequence>
<dbReference type="Pfam" id="PF00126">
    <property type="entry name" value="HTH_1"/>
    <property type="match status" value="1"/>
</dbReference>
<dbReference type="Gene3D" id="3.40.190.290">
    <property type="match status" value="1"/>
</dbReference>
<gene>
    <name evidence="6" type="ORF">HYN86_12335</name>
</gene>
<evidence type="ECO:0000256" key="3">
    <source>
        <dbReference type="ARBA" id="ARBA00023125"/>
    </source>
</evidence>
<dbReference type="AlphaFoldDB" id="A0A344LTU5"/>